<proteinExistence type="predicted"/>
<sequence length="428" mass="46988">MRITMFTNVYRPKIGGITRSIDAFASQFRSNGHVVQIVAPTFEGSTAQDEEPDVFRIPSLHDIVDGYSLPIPLSARLQDAVTEFAPEVIHAHHPFLLGSTAHKIAALLNVPIVYTHHTRFDAYQALFEEEGSFLQHFAVALSTNFAALCDAVVAPGEFVRHCLQEAGVQTRIEVIPTGVDTERFSKGDGAAARRQLDLAPDVPVAGTISRLSPEKNLGFLTQAASRLLQQDPRVHFLLVGTGPEQVAILDHFGEAGIIDRVRAPGLLEGQDLVDAYAVLDVFMFSSKSETQGMVVTEAMASGVPVVALRASGVEDVLEHGKQGTLLDDEDDKCFANATADLLFCGAERKEAMKRACRETAEQWSIQRCAQRMLSLYEELAEKRSAEIEPTTDVAEAWNAFGRRLHDEFVMFSNVSQSVRDAFVESVFE</sequence>
<evidence type="ECO:0000259" key="2">
    <source>
        <dbReference type="Pfam" id="PF13439"/>
    </source>
</evidence>
<dbReference type="Proteomes" id="UP000317093">
    <property type="component" value="Chromosome"/>
</dbReference>
<dbReference type="InterPro" id="IPR001296">
    <property type="entry name" value="Glyco_trans_1"/>
</dbReference>
<evidence type="ECO:0000313" key="3">
    <source>
        <dbReference type="EMBL" id="QDU63351.1"/>
    </source>
</evidence>
<gene>
    <name evidence="3" type="primary">mgtA</name>
    <name evidence="3" type="ORF">Pan216_42290</name>
</gene>
<dbReference type="KEGG" id="knv:Pan216_42290"/>
<keyword evidence="3" id="KW-0808">Transferase</keyword>
<dbReference type="OrthoDB" id="258796at2"/>
<dbReference type="Pfam" id="PF13439">
    <property type="entry name" value="Glyco_transf_4"/>
    <property type="match status" value="1"/>
</dbReference>
<name>A0A518B8Q3_9BACT</name>
<evidence type="ECO:0000313" key="4">
    <source>
        <dbReference type="Proteomes" id="UP000317093"/>
    </source>
</evidence>
<dbReference type="InterPro" id="IPR028098">
    <property type="entry name" value="Glyco_trans_4-like_N"/>
</dbReference>
<dbReference type="PANTHER" id="PTHR45947:SF3">
    <property type="entry name" value="SULFOQUINOVOSYL TRANSFERASE SQD2"/>
    <property type="match status" value="1"/>
</dbReference>
<dbReference type="PANTHER" id="PTHR45947">
    <property type="entry name" value="SULFOQUINOVOSYL TRANSFERASE SQD2"/>
    <property type="match status" value="1"/>
</dbReference>
<dbReference type="InterPro" id="IPR050194">
    <property type="entry name" value="Glycosyltransferase_grp1"/>
</dbReference>
<evidence type="ECO:0000259" key="1">
    <source>
        <dbReference type="Pfam" id="PF00534"/>
    </source>
</evidence>
<organism evidence="3 4">
    <name type="scientific">Kolteria novifilia</name>
    <dbReference type="NCBI Taxonomy" id="2527975"/>
    <lineage>
        <taxon>Bacteria</taxon>
        <taxon>Pseudomonadati</taxon>
        <taxon>Planctomycetota</taxon>
        <taxon>Planctomycetia</taxon>
        <taxon>Kolteriales</taxon>
        <taxon>Kolteriaceae</taxon>
        <taxon>Kolteria</taxon>
    </lineage>
</organism>
<keyword evidence="4" id="KW-1185">Reference proteome</keyword>
<dbReference type="SUPFAM" id="SSF53756">
    <property type="entry name" value="UDP-Glycosyltransferase/glycogen phosphorylase"/>
    <property type="match status" value="1"/>
</dbReference>
<dbReference type="EC" id="2.4.1.-" evidence="3"/>
<reference evidence="3 4" key="1">
    <citation type="submission" date="2019-02" db="EMBL/GenBank/DDBJ databases">
        <title>Deep-cultivation of Planctomycetes and their phenomic and genomic characterization uncovers novel biology.</title>
        <authorList>
            <person name="Wiegand S."/>
            <person name="Jogler M."/>
            <person name="Boedeker C."/>
            <person name="Pinto D."/>
            <person name="Vollmers J."/>
            <person name="Rivas-Marin E."/>
            <person name="Kohn T."/>
            <person name="Peeters S.H."/>
            <person name="Heuer A."/>
            <person name="Rast P."/>
            <person name="Oberbeckmann S."/>
            <person name="Bunk B."/>
            <person name="Jeske O."/>
            <person name="Meyerdierks A."/>
            <person name="Storesund J.E."/>
            <person name="Kallscheuer N."/>
            <person name="Luecker S."/>
            <person name="Lage O.M."/>
            <person name="Pohl T."/>
            <person name="Merkel B.J."/>
            <person name="Hornburger P."/>
            <person name="Mueller R.-W."/>
            <person name="Bruemmer F."/>
            <person name="Labrenz M."/>
            <person name="Spormann A.M."/>
            <person name="Op den Camp H."/>
            <person name="Overmann J."/>
            <person name="Amann R."/>
            <person name="Jetten M.S.M."/>
            <person name="Mascher T."/>
            <person name="Medema M.H."/>
            <person name="Devos D.P."/>
            <person name="Kaster A.-K."/>
            <person name="Ovreas L."/>
            <person name="Rohde M."/>
            <person name="Galperin M.Y."/>
            <person name="Jogler C."/>
        </authorList>
    </citation>
    <scope>NUCLEOTIDE SEQUENCE [LARGE SCALE GENOMIC DNA]</scope>
    <source>
        <strain evidence="3 4">Pan216</strain>
    </source>
</reference>
<feature type="domain" description="Glycosyl transferase family 1" evidence="1">
    <location>
        <begin position="193"/>
        <end position="355"/>
    </location>
</feature>
<dbReference type="EMBL" id="CP036279">
    <property type="protein sequence ID" value="QDU63351.1"/>
    <property type="molecule type" value="Genomic_DNA"/>
</dbReference>
<dbReference type="Gene3D" id="3.40.50.2000">
    <property type="entry name" value="Glycogen Phosphorylase B"/>
    <property type="match status" value="2"/>
</dbReference>
<accession>A0A518B8Q3</accession>
<protein>
    <submittedName>
        <fullName evidence="3">GDP-mannose-dependent alpha-mannosyltransferase</fullName>
        <ecNumber evidence="3">2.4.1.-</ecNumber>
    </submittedName>
</protein>
<dbReference type="GO" id="GO:0016757">
    <property type="term" value="F:glycosyltransferase activity"/>
    <property type="evidence" value="ECO:0007669"/>
    <property type="project" value="UniProtKB-KW"/>
</dbReference>
<feature type="domain" description="Glycosyltransferase subfamily 4-like N-terminal" evidence="2">
    <location>
        <begin position="14"/>
        <end position="183"/>
    </location>
</feature>
<dbReference type="RefSeq" id="WP_145260760.1">
    <property type="nucleotide sequence ID" value="NZ_CP036279.1"/>
</dbReference>
<dbReference type="Pfam" id="PF00534">
    <property type="entry name" value="Glycos_transf_1"/>
    <property type="match status" value="1"/>
</dbReference>
<dbReference type="AlphaFoldDB" id="A0A518B8Q3"/>
<keyword evidence="3" id="KW-0328">Glycosyltransferase</keyword>